<dbReference type="Pfam" id="PF07272">
    <property type="entry name" value="Orthoreo_P17"/>
    <property type="match status" value="1"/>
</dbReference>
<organism evidence="1">
    <name type="scientific">Avian orthoreovirus</name>
    <dbReference type="NCBI Taxonomy" id="38170"/>
    <lineage>
        <taxon>Viruses</taxon>
        <taxon>Riboviria</taxon>
        <taxon>Orthornavirae</taxon>
        <taxon>Duplornaviricota</taxon>
        <taxon>Resentoviricetes</taxon>
        <taxon>Reovirales</taxon>
        <taxon>Spinareoviridae</taxon>
        <taxon>Orthoreovirus</taxon>
        <taxon>Orthoreovirus avis</taxon>
    </lineage>
</organism>
<dbReference type="InterPro" id="IPR009897">
    <property type="entry name" value="Orthoreo_P17"/>
</dbReference>
<evidence type="ECO:0000313" key="1">
    <source>
        <dbReference type="EMBL" id="ABG24270.1"/>
    </source>
</evidence>
<reference evidence="1" key="1">
    <citation type="journal article" date="2007" name="Virus Genes">
        <title>Sequence and phylogenetic analysis of the S1 genome segment of turkey-origin reoviruses.</title>
        <authorList>
            <person name="Day J.M."/>
            <person name="Pantin-Jackwood M.J."/>
            <person name="Spackman E."/>
        </authorList>
    </citation>
    <scope>NUCLEOTIDE SEQUENCE</scope>
    <source>
        <strain evidence="1">NC/SEP-R44/03</strain>
    </source>
</reference>
<dbReference type="EMBL" id="DQ525419">
    <property type="protein sequence ID" value="ABG24270.1"/>
    <property type="molecule type" value="Genomic_RNA"/>
</dbReference>
<name>A3E173_9REOV</name>
<sequence>MDQSRSFAVRWFDDGLFTPQPIVCAALFNDSIAEILINRSHPKFFVLSNYLADRWSIVVHVKLRRRYLLSRSICTFDCSFLDVEVSTTSTSRVVVHYDPITQSASAKRGRDIDPISEFELEYRAWRFSDDT</sequence>
<proteinExistence type="predicted"/>
<protein>
    <submittedName>
        <fullName evidence="1">p17 protein</fullName>
    </submittedName>
</protein>
<accession>A3E173</accession>